<evidence type="ECO:0000256" key="4">
    <source>
        <dbReference type="ARBA" id="ARBA00022679"/>
    </source>
</evidence>
<dbReference type="OrthoDB" id="1634238at2"/>
<evidence type="ECO:0000256" key="5">
    <source>
        <dbReference type="ARBA" id="ARBA00022683"/>
    </source>
</evidence>
<dbReference type="PANTHER" id="PTHR36203">
    <property type="entry name" value="ASCORBATE-SPECIFIC PTS SYSTEM EIIA COMPONENT"/>
    <property type="match status" value="1"/>
</dbReference>
<dbReference type="EMBL" id="LVIE01000024">
    <property type="protein sequence ID" value="OHT25534.1"/>
    <property type="molecule type" value="Genomic_DNA"/>
</dbReference>
<gene>
    <name evidence="9" type="ORF">A3Q29_13460</name>
    <name evidence="8" type="ORF">RG298_001325</name>
</gene>
<keyword evidence="6" id="KW-0418">Kinase</keyword>
<reference evidence="9 10" key="1">
    <citation type="submission" date="2016-03" db="EMBL/GenBank/DDBJ databases">
        <title>Genome sequence of Providencia stuartii strain, isolated from the salivary glands of larval Lucilia sericata.</title>
        <authorList>
            <person name="Yuan Y."/>
            <person name="Zhang Y."/>
            <person name="Fu S."/>
            <person name="Crippen T.L."/>
            <person name="Visi D."/>
            <person name="Benbow M.E."/>
            <person name="Allen M."/>
            <person name="Tomberlin J.K."/>
            <person name="Sze S.-H."/>
            <person name="Tarone A.M."/>
        </authorList>
    </citation>
    <scope>NUCLEOTIDE SEQUENCE [LARGE SCALE GENOMIC DNA]</scope>
    <source>
        <strain evidence="9 10">Crippen</strain>
    </source>
</reference>
<comment type="caution">
    <text evidence="9">The sequence shown here is derived from an EMBL/GenBank/DDBJ whole genome shotgun (WGS) entry which is preliminary data.</text>
</comment>
<dbReference type="RefSeq" id="WP_070925392.1">
    <property type="nucleotide sequence ID" value="NZ_CANMXG010000005.1"/>
</dbReference>
<accession>A0A1S1HT68</accession>
<dbReference type="InterPro" id="IPR002178">
    <property type="entry name" value="PTS_EIIA_type-2_dom"/>
</dbReference>
<evidence type="ECO:0000256" key="2">
    <source>
        <dbReference type="ARBA" id="ARBA00022448"/>
    </source>
</evidence>
<dbReference type="CDD" id="cd00211">
    <property type="entry name" value="PTS_IIA_fru"/>
    <property type="match status" value="1"/>
</dbReference>
<dbReference type="GO" id="GO:0009401">
    <property type="term" value="P:phosphoenolpyruvate-dependent sugar phosphotransferase system"/>
    <property type="evidence" value="ECO:0007669"/>
    <property type="project" value="UniProtKB-KW"/>
</dbReference>
<keyword evidence="3" id="KW-0963">Cytoplasm</keyword>
<keyword evidence="2" id="KW-0813">Transport</keyword>
<name>A0A1S1HT68_PROST</name>
<evidence type="ECO:0000313" key="8">
    <source>
        <dbReference type="EMBL" id="EMJ5133633.1"/>
    </source>
</evidence>
<keyword evidence="4" id="KW-0808">Transferase</keyword>
<keyword evidence="10" id="KW-1185">Reference proteome</keyword>
<reference evidence="8" key="2">
    <citation type="submission" date="2024-02" db="EMBL/GenBank/DDBJ databases">
        <authorList>
            <consortium name="Clinical and Environmental Microbiology Branch: Whole genome sequencing antimicrobial resistance pathogens in the healthcare setting"/>
        </authorList>
    </citation>
    <scope>NUCLEOTIDE SEQUENCE</scope>
    <source>
        <strain evidence="8">2021GO-0154</strain>
    </source>
</reference>
<protein>
    <submittedName>
        <fullName evidence="9">PTS sugar transporter subunit IIA</fullName>
    </submittedName>
</protein>
<proteinExistence type="predicted"/>
<dbReference type="EMBL" id="ABMABF030000004">
    <property type="protein sequence ID" value="EMJ5133633.1"/>
    <property type="molecule type" value="Genomic_DNA"/>
</dbReference>
<dbReference type="PROSITE" id="PS51094">
    <property type="entry name" value="PTS_EIIA_TYPE_2"/>
    <property type="match status" value="1"/>
</dbReference>
<evidence type="ECO:0000256" key="1">
    <source>
        <dbReference type="ARBA" id="ARBA00004496"/>
    </source>
</evidence>
<dbReference type="PANTHER" id="PTHR36203:SF3">
    <property type="entry name" value="PHOSPHOTRANSFERASE IIA COMPONENT SGCA-RELATED"/>
    <property type="match status" value="1"/>
</dbReference>
<sequence length="142" mass="15734">MIDDAKWIQINQTAQDWQEALAIACAPLIEYGAAESAYLQGIIDNTKSWGPYYLIAPGIAMPHARPEQGAIDNQITLTTLNQPVVFGHEECDPVWLLITVCATHSDDHIRLIQRISELVDSPLSLDKIRTAKTVSDVLLLLN</sequence>
<organism evidence="9 10">
    <name type="scientific">Providencia stuartii</name>
    <dbReference type="NCBI Taxonomy" id="588"/>
    <lineage>
        <taxon>Bacteria</taxon>
        <taxon>Pseudomonadati</taxon>
        <taxon>Pseudomonadota</taxon>
        <taxon>Gammaproteobacteria</taxon>
        <taxon>Enterobacterales</taxon>
        <taxon>Morganellaceae</taxon>
        <taxon>Providencia</taxon>
    </lineage>
</organism>
<evidence type="ECO:0000259" key="7">
    <source>
        <dbReference type="PROSITE" id="PS51094"/>
    </source>
</evidence>
<dbReference type="GO" id="GO:0005737">
    <property type="term" value="C:cytoplasm"/>
    <property type="evidence" value="ECO:0007669"/>
    <property type="project" value="UniProtKB-SubCell"/>
</dbReference>
<dbReference type="SUPFAM" id="SSF55804">
    <property type="entry name" value="Phoshotransferase/anion transport protein"/>
    <property type="match status" value="1"/>
</dbReference>
<comment type="subcellular location">
    <subcellularLocation>
        <location evidence="1">Cytoplasm</location>
    </subcellularLocation>
</comment>
<dbReference type="InterPro" id="IPR016152">
    <property type="entry name" value="PTrfase/Anion_transptr"/>
</dbReference>
<dbReference type="GO" id="GO:0016301">
    <property type="term" value="F:kinase activity"/>
    <property type="evidence" value="ECO:0007669"/>
    <property type="project" value="UniProtKB-KW"/>
</dbReference>
<feature type="domain" description="PTS EIIA type-2" evidence="7">
    <location>
        <begin position="1"/>
        <end position="142"/>
    </location>
</feature>
<evidence type="ECO:0000256" key="6">
    <source>
        <dbReference type="ARBA" id="ARBA00022777"/>
    </source>
</evidence>
<dbReference type="InterPro" id="IPR051351">
    <property type="entry name" value="Ascorbate-PTS_EIIA_comp"/>
</dbReference>
<evidence type="ECO:0000313" key="10">
    <source>
        <dbReference type="Proteomes" id="UP000179588"/>
    </source>
</evidence>
<dbReference type="AlphaFoldDB" id="A0A1S1HT68"/>
<evidence type="ECO:0000256" key="3">
    <source>
        <dbReference type="ARBA" id="ARBA00022490"/>
    </source>
</evidence>
<dbReference type="Gene3D" id="3.40.930.10">
    <property type="entry name" value="Mannitol-specific EII, Chain A"/>
    <property type="match status" value="1"/>
</dbReference>
<keyword evidence="9" id="KW-0762">Sugar transport</keyword>
<dbReference type="Pfam" id="PF00359">
    <property type="entry name" value="PTS_EIIA_2"/>
    <property type="match status" value="1"/>
</dbReference>
<evidence type="ECO:0000313" key="9">
    <source>
        <dbReference type="EMBL" id="OHT25534.1"/>
    </source>
</evidence>
<keyword evidence="5" id="KW-0598">Phosphotransferase system</keyword>
<dbReference type="Proteomes" id="UP000179588">
    <property type="component" value="Unassembled WGS sequence"/>
</dbReference>